<dbReference type="AlphaFoldDB" id="A0A6B2G0X5"/>
<dbReference type="GO" id="GO:0004674">
    <property type="term" value="F:protein serine/threonine kinase activity"/>
    <property type="evidence" value="ECO:0007669"/>
    <property type="project" value="UniProtKB-KW"/>
</dbReference>
<keyword evidence="5" id="KW-0067">ATP-binding</keyword>
<dbReference type="SMART" id="SM00133">
    <property type="entry name" value="S_TK_X"/>
    <property type="match status" value="1"/>
</dbReference>
<protein>
    <submittedName>
        <fullName evidence="7">Serine/threonine-protein kinase N1 (Trinotate prediction)</fullName>
    </submittedName>
</protein>
<evidence type="ECO:0000256" key="3">
    <source>
        <dbReference type="ARBA" id="ARBA00022741"/>
    </source>
</evidence>
<evidence type="ECO:0000256" key="1">
    <source>
        <dbReference type="ARBA" id="ARBA00022527"/>
    </source>
</evidence>
<evidence type="ECO:0000256" key="2">
    <source>
        <dbReference type="ARBA" id="ARBA00022679"/>
    </source>
</evidence>
<dbReference type="Gene3D" id="1.10.510.10">
    <property type="entry name" value="Transferase(Phosphotransferase) domain 1"/>
    <property type="match status" value="1"/>
</dbReference>
<dbReference type="EMBL" id="GHBR01000387">
    <property type="protein sequence ID" value="NDJ95955.1"/>
    <property type="molecule type" value="Transcribed_RNA"/>
</dbReference>
<name>A0A6B2G0X5_MYXSQ</name>
<keyword evidence="2" id="KW-0808">Transferase</keyword>
<evidence type="ECO:0000256" key="4">
    <source>
        <dbReference type="ARBA" id="ARBA00022777"/>
    </source>
</evidence>
<accession>A0A6B2G0X5</accession>
<dbReference type="PROSITE" id="PS51285">
    <property type="entry name" value="AGC_KINASE_CTER"/>
    <property type="match status" value="1"/>
</dbReference>
<sequence>MIDPKKRICKSSNSAVDIKCLSFFSNFDWDYLLKGKIPPPYIPNIKGETDNSLFEEKFKDLCAIEGQCLDPTRLDYEYVFDQFSYVSPDIKKHETFQTNFRQKKEFLPMFEKIYENSFTPSRTENSINYTLD</sequence>
<proteinExistence type="predicted"/>
<reference evidence="7" key="1">
    <citation type="submission" date="2018-11" db="EMBL/GenBank/DDBJ databases">
        <title>Myxobolus squamalis genome and transcriptome.</title>
        <authorList>
            <person name="Yahalomi D."/>
            <person name="Atkinson S.D."/>
            <person name="Neuhof M."/>
            <person name="Chang E.S."/>
            <person name="Philippe H."/>
            <person name="Cartwright P."/>
            <person name="Bartholomew J.L."/>
            <person name="Huchon D."/>
        </authorList>
    </citation>
    <scope>NUCLEOTIDE SEQUENCE</scope>
    <source>
        <strain evidence="7">71B08</strain>
        <tissue evidence="7">Whole</tissue>
    </source>
</reference>
<dbReference type="Gene3D" id="3.30.200.20">
    <property type="entry name" value="Phosphorylase Kinase, domain 1"/>
    <property type="match status" value="1"/>
</dbReference>
<dbReference type="InterPro" id="IPR000961">
    <property type="entry name" value="AGC-kinase_C"/>
</dbReference>
<feature type="domain" description="AGC-kinase C-terminal" evidence="6">
    <location>
        <begin position="25"/>
        <end position="95"/>
    </location>
</feature>
<organism evidence="7">
    <name type="scientific">Myxobolus squamalis</name>
    <name type="common">Myxosporean</name>
    <dbReference type="NCBI Taxonomy" id="59785"/>
    <lineage>
        <taxon>Eukaryota</taxon>
        <taxon>Metazoa</taxon>
        <taxon>Cnidaria</taxon>
        <taxon>Myxozoa</taxon>
        <taxon>Myxosporea</taxon>
        <taxon>Bivalvulida</taxon>
        <taxon>Platysporina</taxon>
        <taxon>Myxobolidae</taxon>
        <taxon>Myxobolus</taxon>
    </lineage>
</organism>
<evidence type="ECO:0000313" key="7">
    <source>
        <dbReference type="EMBL" id="NDJ95955.1"/>
    </source>
</evidence>
<keyword evidence="3" id="KW-0547">Nucleotide-binding</keyword>
<dbReference type="GO" id="GO:0005524">
    <property type="term" value="F:ATP binding"/>
    <property type="evidence" value="ECO:0007669"/>
    <property type="project" value="UniProtKB-KW"/>
</dbReference>
<keyword evidence="1" id="KW-0723">Serine/threonine-protein kinase</keyword>
<keyword evidence="4 7" id="KW-0418">Kinase</keyword>
<evidence type="ECO:0000259" key="6">
    <source>
        <dbReference type="PROSITE" id="PS51285"/>
    </source>
</evidence>
<evidence type="ECO:0000256" key="5">
    <source>
        <dbReference type="ARBA" id="ARBA00022840"/>
    </source>
</evidence>